<accession>A0A7V8FYH9</accession>
<proteinExistence type="predicted"/>
<dbReference type="Proteomes" id="UP000462435">
    <property type="component" value="Unassembled WGS sequence"/>
</dbReference>
<protein>
    <submittedName>
        <fullName evidence="2">Multidrug resistance protein MdtC</fullName>
    </submittedName>
</protein>
<dbReference type="SUPFAM" id="SSF82693">
    <property type="entry name" value="Multidrug efflux transporter AcrB pore domain, PN1, PN2, PC1 and PC2 subdomains"/>
    <property type="match status" value="3"/>
</dbReference>
<gene>
    <name evidence="2" type="primary">mdtC_1</name>
    <name evidence="2" type="ORF">GAK35_01163</name>
</gene>
<dbReference type="PRINTS" id="PR00702">
    <property type="entry name" value="ACRIFLAVINRP"/>
</dbReference>
<feature type="transmembrane region" description="Helical" evidence="1">
    <location>
        <begin position="12"/>
        <end position="32"/>
    </location>
</feature>
<dbReference type="PANTHER" id="PTHR32063">
    <property type="match status" value="1"/>
</dbReference>
<dbReference type="SUPFAM" id="SSF82866">
    <property type="entry name" value="Multidrug efflux transporter AcrB transmembrane domain"/>
    <property type="match status" value="2"/>
</dbReference>
<dbReference type="GO" id="GO:0042910">
    <property type="term" value="F:xenobiotic transmembrane transporter activity"/>
    <property type="evidence" value="ECO:0007669"/>
    <property type="project" value="TreeGrafter"/>
</dbReference>
<dbReference type="EMBL" id="WNDX01000024">
    <property type="protein sequence ID" value="KAF1046049.1"/>
    <property type="molecule type" value="Genomic_DNA"/>
</dbReference>
<comment type="caution">
    <text evidence="2">The sequence shown here is derived from an EMBL/GenBank/DDBJ whole genome shotgun (WGS) entry which is preliminary data.</text>
</comment>
<sequence length="1036" mass="109573">MNLSAWGIRNPVAVVVLFALLCGAGLLVLPLMKVQSMPDIDLPTVSVNAALSGAAPAQLETDVARKLENAVAAVPGIRHVYTTIRDGSVSMLVEFRLEKPVQSAVEEVRSAITRVRPELPSSLREPQVSKLDLATQPVLGYALRPRQPFAVRGAALDELELSWLIDGEIARTLLAVPGVAAVSRVGGATRQVSVVADPLRLQARGIALTDLARALRAVQADAGGGRAHAGGGEQALQVLVAAQSAQQLAQVELALADGRRVRLGDVAQVRDGPAEQRGLAMFDGRPVVGFEISRSRGASEVEVGDGVRRALGALMARHPQIAIDETFDFVQPVREEYAASMQMLLEGALLAVVVVWVFLRDWRATVVSAVALPLSLAPTFAAMYLFGFSLNMVTLLALSLVVGILVDDAIVEVENIVRHLRMDKSPLQAAIDASAEIGLAVVATSLTLVVVFLPTAFMGGAVGRFFSQFGWTASVAVLMSLLVARLLTPMLAVRMLRPHGAHAAHEEREAHQPRWMASYLKLARYCLYYRGRTMLAAGVFFVVSSSLIVLLPSSFLPPDDFPLTQVRIELPPGVRIAQTRAAAEQARQAIAALPAVRSVHVTVGSVAGENAGDSDINAAVLTLRLAERGQRPRRQQIEAELRAALQAADLAGARIKVGLNSSDRYVLTLSGDDSQALARSARAIARQARALPGVAAVTTSAASSRTAIAVRVDTARAAELGVDPSALAETLRLATLGEEEHGAPRVNLPQRQVPVVLRLSEAARGDWTQLAALRIPAAGGRSVALSQVAQLEPLEESAVIERRDRKRNINIELEMDGLSLGEAEDSVMQLPAVRQLPPGISAVSGAEAESMQELFGGFGAAMAIGVLCIYAVLAVLFGSLLHPWTILAALPLAAGGAFIALLAARQELSMPALIGLVMLMGVATKNSILLVDYAIALRRGGMARSRALIQACAQRARPILMTTVAMGAGMLPAALGLGAADPSFRLPMALALIGGLASSTALSLLVIAPAFTYAEDAVLHCGRLLRRLRPRAPSRT</sequence>
<dbReference type="Gene3D" id="1.20.1640.10">
    <property type="entry name" value="Multidrug efflux transporter AcrB transmembrane domain"/>
    <property type="match status" value="2"/>
</dbReference>
<feature type="transmembrane region" description="Helical" evidence="1">
    <location>
        <begin position="337"/>
        <end position="359"/>
    </location>
</feature>
<dbReference type="Gene3D" id="3.30.70.1320">
    <property type="entry name" value="Multidrug efflux transporter AcrB pore domain like"/>
    <property type="match status" value="1"/>
</dbReference>
<dbReference type="AlphaFoldDB" id="A0A7V8FYH9"/>
<feature type="transmembrane region" description="Helical" evidence="1">
    <location>
        <begin position="958"/>
        <end position="980"/>
    </location>
</feature>
<dbReference type="Pfam" id="PF00873">
    <property type="entry name" value="ACR_tran"/>
    <property type="match status" value="1"/>
</dbReference>
<evidence type="ECO:0000313" key="2">
    <source>
        <dbReference type="EMBL" id="KAF1046049.1"/>
    </source>
</evidence>
<dbReference type="SUPFAM" id="SSF82714">
    <property type="entry name" value="Multidrug efflux transporter AcrB TolC docking domain, DN and DC subdomains"/>
    <property type="match status" value="2"/>
</dbReference>
<dbReference type="GO" id="GO:0005886">
    <property type="term" value="C:plasma membrane"/>
    <property type="evidence" value="ECO:0007669"/>
    <property type="project" value="TreeGrafter"/>
</dbReference>
<dbReference type="PANTHER" id="PTHR32063:SF77">
    <property type="entry name" value="ACR FAMILY TRANSPORT PROTEIN"/>
    <property type="match status" value="1"/>
</dbReference>
<feature type="transmembrane region" description="Helical" evidence="1">
    <location>
        <begin position="854"/>
        <end position="877"/>
    </location>
</feature>
<feature type="transmembrane region" description="Helical" evidence="1">
    <location>
        <begin position="534"/>
        <end position="556"/>
    </location>
</feature>
<dbReference type="Gene3D" id="3.30.70.1430">
    <property type="entry name" value="Multidrug efflux transporter AcrB pore domain"/>
    <property type="match status" value="2"/>
</dbReference>
<keyword evidence="1" id="KW-0472">Membrane</keyword>
<dbReference type="Gene3D" id="3.30.2090.10">
    <property type="entry name" value="Multidrug efflux transporter AcrB TolC docking domain, DN and DC subdomains"/>
    <property type="match status" value="2"/>
</dbReference>
<name>A0A7V8FYH9_9BURK</name>
<feature type="transmembrane region" description="Helical" evidence="1">
    <location>
        <begin position="910"/>
        <end position="937"/>
    </location>
</feature>
<dbReference type="InterPro" id="IPR001036">
    <property type="entry name" value="Acrflvin-R"/>
</dbReference>
<feature type="transmembrane region" description="Helical" evidence="1">
    <location>
        <begin position="392"/>
        <end position="417"/>
    </location>
</feature>
<feature type="transmembrane region" description="Helical" evidence="1">
    <location>
        <begin position="884"/>
        <end position="904"/>
    </location>
</feature>
<reference evidence="3" key="1">
    <citation type="journal article" date="2020" name="MBio">
        <title>Horizontal gene transfer to a defensive symbiont with a reduced genome amongst a multipartite beetle microbiome.</title>
        <authorList>
            <person name="Waterworth S.C."/>
            <person name="Florez L.V."/>
            <person name="Rees E.R."/>
            <person name="Hertweck C."/>
            <person name="Kaltenpoth M."/>
            <person name="Kwan J.C."/>
        </authorList>
    </citation>
    <scope>NUCLEOTIDE SEQUENCE [LARGE SCALE GENOMIC DNA]</scope>
</reference>
<keyword evidence="1" id="KW-0812">Transmembrane</keyword>
<feature type="transmembrane region" description="Helical" evidence="1">
    <location>
        <begin position="366"/>
        <end position="386"/>
    </location>
</feature>
<feature type="transmembrane region" description="Helical" evidence="1">
    <location>
        <begin position="469"/>
        <end position="487"/>
    </location>
</feature>
<feature type="transmembrane region" description="Helical" evidence="1">
    <location>
        <begin position="437"/>
        <end position="457"/>
    </location>
</feature>
<organism evidence="2 3">
    <name type="scientific">Herbaspirillum frisingense</name>
    <dbReference type="NCBI Taxonomy" id="92645"/>
    <lineage>
        <taxon>Bacteria</taxon>
        <taxon>Pseudomonadati</taxon>
        <taxon>Pseudomonadota</taxon>
        <taxon>Betaproteobacteria</taxon>
        <taxon>Burkholderiales</taxon>
        <taxon>Oxalobacteraceae</taxon>
        <taxon>Herbaspirillum</taxon>
    </lineage>
</organism>
<evidence type="ECO:0000256" key="1">
    <source>
        <dbReference type="SAM" id="Phobius"/>
    </source>
</evidence>
<dbReference type="Gene3D" id="3.30.70.1440">
    <property type="entry name" value="Multidrug efflux transporter AcrB pore domain"/>
    <property type="match status" value="1"/>
</dbReference>
<feature type="transmembrane region" description="Helical" evidence="1">
    <location>
        <begin position="986"/>
        <end position="1014"/>
    </location>
</feature>
<keyword evidence="1" id="KW-1133">Transmembrane helix</keyword>
<dbReference type="InterPro" id="IPR027463">
    <property type="entry name" value="AcrB_DN_DC_subdom"/>
</dbReference>
<evidence type="ECO:0000313" key="3">
    <source>
        <dbReference type="Proteomes" id="UP000462435"/>
    </source>
</evidence>